<evidence type="ECO:0000313" key="2">
    <source>
        <dbReference type="EMBL" id="KAK4221384.1"/>
    </source>
</evidence>
<dbReference type="AlphaFoldDB" id="A0AAN6YLM6"/>
<proteinExistence type="predicted"/>
<accession>A0AAN6YLM6</accession>
<keyword evidence="3" id="KW-1185">Reference proteome</keyword>
<reference evidence="2" key="2">
    <citation type="submission" date="2023-05" db="EMBL/GenBank/DDBJ databases">
        <authorList>
            <consortium name="Lawrence Berkeley National Laboratory"/>
            <person name="Steindorff A."/>
            <person name="Hensen N."/>
            <person name="Bonometti L."/>
            <person name="Westerberg I."/>
            <person name="Brannstrom I.O."/>
            <person name="Guillou S."/>
            <person name="Cros-Aarteil S."/>
            <person name="Calhoun S."/>
            <person name="Haridas S."/>
            <person name="Kuo A."/>
            <person name="Mondo S."/>
            <person name="Pangilinan J."/>
            <person name="Riley R."/>
            <person name="Labutti K."/>
            <person name="Andreopoulos B."/>
            <person name="Lipzen A."/>
            <person name="Chen C."/>
            <person name="Yanf M."/>
            <person name="Daum C."/>
            <person name="Ng V."/>
            <person name="Clum A."/>
            <person name="Ohm R."/>
            <person name="Martin F."/>
            <person name="Silar P."/>
            <person name="Natvig D."/>
            <person name="Lalanne C."/>
            <person name="Gautier V."/>
            <person name="Ament-Velasquez S.L."/>
            <person name="Kruys A."/>
            <person name="Hutchinson M.I."/>
            <person name="Powell A.J."/>
            <person name="Barry K."/>
            <person name="Miller A.N."/>
            <person name="Grigoriev I.V."/>
            <person name="Debuchy R."/>
            <person name="Gladieux P."/>
            <person name="Thoren M.H."/>
            <person name="Johannesson H."/>
        </authorList>
    </citation>
    <scope>NUCLEOTIDE SEQUENCE</scope>
    <source>
        <strain evidence="2">CBS 990.96</strain>
    </source>
</reference>
<keyword evidence="1" id="KW-0732">Signal</keyword>
<dbReference type="Proteomes" id="UP001301958">
    <property type="component" value="Unassembled WGS sequence"/>
</dbReference>
<name>A0AAN6YLM6_9PEZI</name>
<comment type="caution">
    <text evidence="2">The sequence shown here is derived from an EMBL/GenBank/DDBJ whole genome shotgun (WGS) entry which is preliminary data.</text>
</comment>
<organism evidence="2 3">
    <name type="scientific">Podospora fimiseda</name>
    <dbReference type="NCBI Taxonomy" id="252190"/>
    <lineage>
        <taxon>Eukaryota</taxon>
        <taxon>Fungi</taxon>
        <taxon>Dikarya</taxon>
        <taxon>Ascomycota</taxon>
        <taxon>Pezizomycotina</taxon>
        <taxon>Sordariomycetes</taxon>
        <taxon>Sordariomycetidae</taxon>
        <taxon>Sordariales</taxon>
        <taxon>Podosporaceae</taxon>
        <taxon>Podospora</taxon>
    </lineage>
</organism>
<evidence type="ECO:0008006" key="4">
    <source>
        <dbReference type="Google" id="ProtNLM"/>
    </source>
</evidence>
<feature type="signal peptide" evidence="1">
    <location>
        <begin position="1"/>
        <end position="20"/>
    </location>
</feature>
<evidence type="ECO:0000256" key="1">
    <source>
        <dbReference type="SAM" id="SignalP"/>
    </source>
</evidence>
<gene>
    <name evidence="2" type="ORF">QBC38DRAFT_461537</name>
</gene>
<evidence type="ECO:0000313" key="3">
    <source>
        <dbReference type="Proteomes" id="UP001301958"/>
    </source>
</evidence>
<reference evidence="2" key="1">
    <citation type="journal article" date="2023" name="Mol. Phylogenet. Evol.">
        <title>Genome-scale phylogeny and comparative genomics of the fungal order Sordariales.</title>
        <authorList>
            <person name="Hensen N."/>
            <person name="Bonometti L."/>
            <person name="Westerberg I."/>
            <person name="Brannstrom I.O."/>
            <person name="Guillou S."/>
            <person name="Cros-Aarteil S."/>
            <person name="Calhoun S."/>
            <person name="Haridas S."/>
            <person name="Kuo A."/>
            <person name="Mondo S."/>
            <person name="Pangilinan J."/>
            <person name="Riley R."/>
            <person name="LaButti K."/>
            <person name="Andreopoulos B."/>
            <person name="Lipzen A."/>
            <person name="Chen C."/>
            <person name="Yan M."/>
            <person name="Daum C."/>
            <person name="Ng V."/>
            <person name="Clum A."/>
            <person name="Steindorff A."/>
            <person name="Ohm R.A."/>
            <person name="Martin F."/>
            <person name="Silar P."/>
            <person name="Natvig D.O."/>
            <person name="Lalanne C."/>
            <person name="Gautier V."/>
            <person name="Ament-Velasquez S.L."/>
            <person name="Kruys A."/>
            <person name="Hutchinson M.I."/>
            <person name="Powell A.J."/>
            <person name="Barry K."/>
            <person name="Miller A.N."/>
            <person name="Grigoriev I.V."/>
            <person name="Debuchy R."/>
            <person name="Gladieux P."/>
            <person name="Hiltunen Thoren M."/>
            <person name="Johannesson H."/>
        </authorList>
    </citation>
    <scope>NUCLEOTIDE SEQUENCE</scope>
    <source>
        <strain evidence="2">CBS 990.96</strain>
    </source>
</reference>
<dbReference type="EMBL" id="MU865553">
    <property type="protein sequence ID" value="KAK4221384.1"/>
    <property type="molecule type" value="Genomic_DNA"/>
</dbReference>
<feature type="chain" id="PRO_5042885235" description="Ecp2 effector protein domain-containing protein" evidence="1">
    <location>
        <begin position="21"/>
        <end position="171"/>
    </location>
</feature>
<sequence length="171" mass="18971">MHLLTLFLTTLVTLLATAKAAEIYHAVNIHSDLAPTNTTIQGSLQDCVSADVSYTAFANSTSPYLVDCWDMFDAMPPTTLRRWPEDTHDIFHRTCWLHLHLGSGDSIVVNYGQLQGLWDLTELAARRVDPADYPRVESFGDFSCGLAAVNFEIKRDFSFTDHPAGNPGDPI</sequence>
<protein>
    <recommendedName>
        <fullName evidence="4">Ecp2 effector protein domain-containing protein</fullName>
    </recommendedName>
</protein>